<evidence type="ECO:0000259" key="2">
    <source>
        <dbReference type="Pfam" id="PF10882"/>
    </source>
</evidence>
<evidence type="ECO:0000313" key="4">
    <source>
        <dbReference type="Proteomes" id="UP000095558"/>
    </source>
</evidence>
<keyword evidence="1" id="KW-1133">Transmembrane helix</keyword>
<name>A0A174FCD2_9CLOT</name>
<evidence type="ECO:0000313" key="3">
    <source>
        <dbReference type="EMBL" id="CUO46020.1"/>
    </source>
</evidence>
<dbReference type="AlphaFoldDB" id="A0A174FCD2"/>
<feature type="transmembrane region" description="Helical" evidence="1">
    <location>
        <begin position="61"/>
        <end position="77"/>
    </location>
</feature>
<proteinExistence type="predicted"/>
<organism evidence="3 4">
    <name type="scientific">Clostridium disporicum</name>
    <dbReference type="NCBI Taxonomy" id="84024"/>
    <lineage>
        <taxon>Bacteria</taxon>
        <taxon>Bacillati</taxon>
        <taxon>Bacillota</taxon>
        <taxon>Clostridia</taxon>
        <taxon>Eubacteriales</taxon>
        <taxon>Clostridiaceae</taxon>
        <taxon>Clostridium</taxon>
    </lineage>
</organism>
<protein>
    <submittedName>
        <fullName evidence="3">Membrane protein</fullName>
    </submittedName>
</protein>
<dbReference type="RefSeq" id="WP_055277150.1">
    <property type="nucleotide sequence ID" value="NZ_CYZV01000025.1"/>
</dbReference>
<dbReference type="Pfam" id="PF10882">
    <property type="entry name" value="bPH_5"/>
    <property type="match status" value="1"/>
</dbReference>
<evidence type="ECO:0000256" key="1">
    <source>
        <dbReference type="SAM" id="Phobius"/>
    </source>
</evidence>
<feature type="transmembrane region" description="Helical" evidence="1">
    <location>
        <begin position="330"/>
        <end position="350"/>
    </location>
</feature>
<feature type="transmembrane region" description="Helical" evidence="1">
    <location>
        <begin position="167"/>
        <end position="189"/>
    </location>
</feature>
<dbReference type="EMBL" id="CYZV01000025">
    <property type="protein sequence ID" value="CUO46020.1"/>
    <property type="molecule type" value="Genomic_DNA"/>
</dbReference>
<dbReference type="Proteomes" id="UP000095558">
    <property type="component" value="Unassembled WGS sequence"/>
</dbReference>
<keyword evidence="1" id="KW-0812">Transmembrane</keyword>
<sequence length="463" mass="52975">MGAFNIIWGSIPVVVLLSMYFNCRYMIKGDKNILIGVTIPFLELKNEKVLDIVKEFKKENIKGFIIAAILFIPSFFFKLNSNQILYFFLWLIGVYIFTRSLFIKYNKRLMDLKRENNWLLPSKRLVTIDTEVTRLKDKMPVSVLWFIPSFIISLFPIIIVFNNIKEYGVSLGIAASNALIGNIIFLVMYKVYSKGKTEVISEDTNANIAYNTVFKRTWTMGTIIAATIQSIGMSFMFSLFLNNNNSKILFILSVIIPSSIILFGIFYINNKIKEEQGKILNTCTNPIYTDNDEFWSKGVYNNPNDRSVTVEDRAGYGITYNLGTKKGRRIYYGSLIFAGILVIGITGSLIRIDHSSFTLNIKNNFVKINAPTYGTEFNIDDTEEITMLDRLPSGIRTNGVGASTYNLGNFSIDGYGKCKLYLYFENPNCISIKLKDGRYIFFNSKSNDETLRYYAELQKLLEK</sequence>
<feature type="domain" description="Bacterial Pleckstrin homology" evidence="2">
    <location>
        <begin position="362"/>
        <end position="441"/>
    </location>
</feature>
<dbReference type="InterPro" id="IPR027783">
    <property type="entry name" value="Bacterial_PH-related"/>
</dbReference>
<feature type="transmembrane region" description="Helical" evidence="1">
    <location>
        <begin position="143"/>
        <end position="161"/>
    </location>
</feature>
<keyword evidence="1" id="KW-0472">Membrane</keyword>
<gene>
    <name evidence="3" type="ORF">ERS852470_02409</name>
</gene>
<feature type="transmembrane region" description="Helical" evidence="1">
    <location>
        <begin position="248"/>
        <end position="268"/>
    </location>
</feature>
<feature type="transmembrane region" description="Helical" evidence="1">
    <location>
        <begin position="6"/>
        <end position="23"/>
    </location>
</feature>
<feature type="transmembrane region" description="Helical" evidence="1">
    <location>
        <begin position="83"/>
        <end position="102"/>
    </location>
</feature>
<reference evidence="3 4" key="1">
    <citation type="submission" date="2015-09" db="EMBL/GenBank/DDBJ databases">
        <authorList>
            <consortium name="Pathogen Informatics"/>
        </authorList>
    </citation>
    <scope>NUCLEOTIDE SEQUENCE [LARGE SCALE GENOMIC DNA]</scope>
    <source>
        <strain evidence="3 4">2789STDY5834855</strain>
    </source>
</reference>
<accession>A0A174FCD2</accession>
<feature type="transmembrane region" description="Helical" evidence="1">
    <location>
        <begin position="223"/>
        <end position="242"/>
    </location>
</feature>
<dbReference type="OrthoDB" id="157646at2"/>